<accession>A0A8S3XQC8</accession>
<dbReference type="AlphaFoldDB" id="A0A8S3XQC8"/>
<evidence type="ECO:0000313" key="2">
    <source>
        <dbReference type="Proteomes" id="UP000691718"/>
    </source>
</evidence>
<gene>
    <name evidence="1" type="ORF">PAPOLLO_LOCUS20784</name>
</gene>
<protein>
    <submittedName>
        <fullName evidence="1">(apollo) hypothetical protein</fullName>
    </submittedName>
</protein>
<comment type="caution">
    <text evidence="1">The sequence shown here is derived from an EMBL/GenBank/DDBJ whole genome shotgun (WGS) entry which is preliminary data.</text>
</comment>
<keyword evidence="2" id="KW-1185">Reference proteome</keyword>
<sequence>MTDENEEFNNNIMYSEYDIAGLEVEERDSIGKNTLRIIKRIRKTEEGDEEWRIVKGKRKKKRLHEDKNLSTKTDIEVYVACSEKLPKQFALAWLFNENGITDIIRVKYLNPFKVRLQFSNDENVQKLSACVTFISMGWRIQKAMEVNYSYGIIGVVELEMSEEEIMRNISCPDSIELISVKRLKRRSYTKQEGWCASVTMRLCFKGSSLPSYVYILNMKITVQPYVYPVSQYSQCWRLGHIRKLYPFKKTICPKCGGEHENCDTKHSNVSIVLEVTWL</sequence>
<organism evidence="1 2">
    <name type="scientific">Parnassius apollo</name>
    <name type="common">Apollo butterfly</name>
    <name type="synonym">Papilio apollo</name>
    <dbReference type="NCBI Taxonomy" id="110799"/>
    <lineage>
        <taxon>Eukaryota</taxon>
        <taxon>Metazoa</taxon>
        <taxon>Ecdysozoa</taxon>
        <taxon>Arthropoda</taxon>
        <taxon>Hexapoda</taxon>
        <taxon>Insecta</taxon>
        <taxon>Pterygota</taxon>
        <taxon>Neoptera</taxon>
        <taxon>Endopterygota</taxon>
        <taxon>Lepidoptera</taxon>
        <taxon>Glossata</taxon>
        <taxon>Ditrysia</taxon>
        <taxon>Papilionoidea</taxon>
        <taxon>Papilionidae</taxon>
        <taxon>Parnassiinae</taxon>
        <taxon>Parnassini</taxon>
        <taxon>Parnassius</taxon>
        <taxon>Parnassius</taxon>
    </lineage>
</organism>
<reference evidence="1" key="1">
    <citation type="submission" date="2021-04" db="EMBL/GenBank/DDBJ databases">
        <authorList>
            <person name="Tunstrom K."/>
        </authorList>
    </citation>
    <scope>NUCLEOTIDE SEQUENCE</scope>
</reference>
<dbReference type="Proteomes" id="UP000691718">
    <property type="component" value="Unassembled WGS sequence"/>
</dbReference>
<dbReference type="OrthoDB" id="3039988at2759"/>
<dbReference type="EMBL" id="CAJQZP010001285">
    <property type="protein sequence ID" value="CAG5036348.1"/>
    <property type="molecule type" value="Genomic_DNA"/>
</dbReference>
<evidence type="ECO:0000313" key="1">
    <source>
        <dbReference type="EMBL" id="CAG5036348.1"/>
    </source>
</evidence>
<name>A0A8S3XQC8_PARAO</name>
<proteinExistence type="predicted"/>